<evidence type="ECO:0000313" key="3">
    <source>
        <dbReference type="Proteomes" id="UP000694388"/>
    </source>
</evidence>
<dbReference type="GO" id="GO:0005634">
    <property type="term" value="C:nucleus"/>
    <property type="evidence" value="ECO:0007669"/>
    <property type="project" value="TreeGrafter"/>
</dbReference>
<dbReference type="GO" id="GO:0005829">
    <property type="term" value="C:cytosol"/>
    <property type="evidence" value="ECO:0007669"/>
    <property type="project" value="TreeGrafter"/>
</dbReference>
<dbReference type="Pfam" id="PF00443">
    <property type="entry name" value="UCH"/>
    <property type="match status" value="1"/>
</dbReference>
<protein>
    <recommendedName>
        <fullName evidence="1">USP domain-containing protein</fullName>
    </recommendedName>
</protein>
<dbReference type="PANTHER" id="PTHR24006">
    <property type="entry name" value="UBIQUITIN CARBOXYL-TERMINAL HYDROLASE"/>
    <property type="match status" value="1"/>
</dbReference>
<dbReference type="AlphaFoldDB" id="A0A8C4NC06"/>
<dbReference type="PROSITE" id="PS00972">
    <property type="entry name" value="USP_1"/>
    <property type="match status" value="1"/>
</dbReference>
<dbReference type="InterPro" id="IPR050164">
    <property type="entry name" value="Peptidase_C19"/>
</dbReference>
<dbReference type="PROSITE" id="PS50235">
    <property type="entry name" value="USP_3"/>
    <property type="match status" value="1"/>
</dbReference>
<dbReference type="InterPro" id="IPR028889">
    <property type="entry name" value="USP"/>
</dbReference>
<feature type="domain" description="USP" evidence="1">
    <location>
        <begin position="83"/>
        <end position="140"/>
    </location>
</feature>
<evidence type="ECO:0000313" key="2">
    <source>
        <dbReference type="Ensembl" id="ENSEBUP00000000738.1"/>
    </source>
</evidence>
<dbReference type="SUPFAM" id="SSF54001">
    <property type="entry name" value="Cysteine proteinases"/>
    <property type="match status" value="1"/>
</dbReference>
<reference evidence="2" key="1">
    <citation type="submission" date="2025-08" db="UniProtKB">
        <authorList>
            <consortium name="Ensembl"/>
        </authorList>
    </citation>
    <scope>IDENTIFICATION</scope>
</reference>
<dbReference type="PANTHER" id="PTHR24006:SF653">
    <property type="entry name" value="UBIQUITIN CARBOXYL-TERMINAL HYDROLASE 36"/>
    <property type="match status" value="1"/>
</dbReference>
<sequence>MDNQHKSKVRFPFDPRWVIWTNWCVVQMISRYHGVHAQNMIETFGFWCVLCLQMMIRTGSLPIQTDPPVEISLQWQRIRDVGLGLSNLGNTCFVNATLQCLSYTPPLANYLLSKGNGNDCKYLILGCLHNAVHGSRPSPQ</sequence>
<name>A0A8C4NC06_EPTBU</name>
<dbReference type="GO" id="GO:0042981">
    <property type="term" value="P:regulation of apoptotic process"/>
    <property type="evidence" value="ECO:0007669"/>
    <property type="project" value="TreeGrafter"/>
</dbReference>
<dbReference type="InterPro" id="IPR018200">
    <property type="entry name" value="USP_CS"/>
</dbReference>
<dbReference type="InterPro" id="IPR038765">
    <property type="entry name" value="Papain-like_cys_pep_sf"/>
</dbReference>
<dbReference type="GO" id="GO:0016579">
    <property type="term" value="P:protein deubiquitination"/>
    <property type="evidence" value="ECO:0007669"/>
    <property type="project" value="InterPro"/>
</dbReference>
<dbReference type="Ensembl" id="ENSEBUT00000001044.1">
    <property type="protein sequence ID" value="ENSEBUP00000000738.1"/>
    <property type="gene ID" value="ENSEBUG00000000797.1"/>
</dbReference>
<reference evidence="2" key="2">
    <citation type="submission" date="2025-09" db="UniProtKB">
        <authorList>
            <consortium name="Ensembl"/>
        </authorList>
    </citation>
    <scope>IDENTIFICATION</scope>
</reference>
<accession>A0A8C4NC06</accession>
<evidence type="ECO:0000259" key="1">
    <source>
        <dbReference type="PROSITE" id="PS50235"/>
    </source>
</evidence>
<keyword evidence="3" id="KW-1185">Reference proteome</keyword>
<dbReference type="GO" id="GO:0004843">
    <property type="term" value="F:cysteine-type deubiquitinase activity"/>
    <property type="evidence" value="ECO:0007669"/>
    <property type="project" value="InterPro"/>
</dbReference>
<dbReference type="Proteomes" id="UP000694388">
    <property type="component" value="Unplaced"/>
</dbReference>
<organism evidence="2 3">
    <name type="scientific">Eptatretus burgeri</name>
    <name type="common">Inshore hagfish</name>
    <dbReference type="NCBI Taxonomy" id="7764"/>
    <lineage>
        <taxon>Eukaryota</taxon>
        <taxon>Metazoa</taxon>
        <taxon>Chordata</taxon>
        <taxon>Craniata</taxon>
        <taxon>Vertebrata</taxon>
        <taxon>Cyclostomata</taxon>
        <taxon>Myxini</taxon>
        <taxon>Myxiniformes</taxon>
        <taxon>Myxinidae</taxon>
        <taxon>Eptatretinae</taxon>
        <taxon>Eptatretus</taxon>
    </lineage>
</organism>
<proteinExistence type="predicted"/>
<dbReference type="InterPro" id="IPR001394">
    <property type="entry name" value="Peptidase_C19_UCH"/>
</dbReference>
<dbReference type="Gene3D" id="3.90.70.10">
    <property type="entry name" value="Cysteine proteinases"/>
    <property type="match status" value="1"/>
</dbReference>